<evidence type="ECO:0000313" key="1">
    <source>
        <dbReference type="EMBL" id="OUM85712.1"/>
    </source>
</evidence>
<dbReference type="EMBL" id="LZRT01000098">
    <property type="protein sequence ID" value="OUM85712.1"/>
    <property type="molecule type" value="Genomic_DNA"/>
</dbReference>
<proteinExistence type="predicted"/>
<protein>
    <recommendedName>
        <fullName evidence="3">DUF3310 domain-containing protein</fullName>
    </recommendedName>
</protein>
<evidence type="ECO:0008006" key="3">
    <source>
        <dbReference type="Google" id="ProtNLM"/>
    </source>
</evidence>
<dbReference type="Pfam" id="PF11753">
    <property type="entry name" value="DUF3310"/>
    <property type="match status" value="1"/>
</dbReference>
<reference evidence="2" key="1">
    <citation type="submission" date="2016-06" db="EMBL/GenBank/DDBJ databases">
        <authorList>
            <person name="Nascimento L."/>
            <person name="Pereira R.V."/>
            <person name="Martins L.F."/>
            <person name="Quaggio R.B."/>
            <person name="Silva A.M."/>
            <person name="Setubal J.C."/>
        </authorList>
    </citation>
    <scope>NUCLEOTIDE SEQUENCE [LARGE SCALE GENOMIC DNA]</scope>
</reference>
<comment type="caution">
    <text evidence="1">The sequence shown here is derived from an EMBL/GenBank/DDBJ whole genome shotgun (WGS) entry which is preliminary data.</text>
</comment>
<dbReference type="AlphaFoldDB" id="A0A1Y3PEF2"/>
<dbReference type="Proteomes" id="UP000196475">
    <property type="component" value="Unassembled WGS sequence"/>
</dbReference>
<sequence>MINRPAHYVAGGIETIEFIKAKLTPEQFEGYLAGNVLKYLSRYRHKNGLEDLRKAGWYLTRLIAEMGGDTKWTD</sequence>
<accession>A0A1Y3PEF2</accession>
<gene>
    <name evidence="1" type="ORF">BAA01_09345</name>
</gene>
<organism evidence="1 2">
    <name type="scientific">Bacillus thermozeamaize</name>
    <dbReference type="NCBI Taxonomy" id="230954"/>
    <lineage>
        <taxon>Bacteria</taxon>
        <taxon>Bacillati</taxon>
        <taxon>Bacillota</taxon>
        <taxon>Bacilli</taxon>
        <taxon>Bacillales</taxon>
        <taxon>Bacillaceae</taxon>
        <taxon>Bacillus</taxon>
    </lineage>
</organism>
<name>A0A1Y3PEF2_9BACI</name>
<dbReference type="InterPro" id="IPR021739">
    <property type="entry name" value="SaV-like"/>
</dbReference>
<evidence type="ECO:0000313" key="2">
    <source>
        <dbReference type="Proteomes" id="UP000196475"/>
    </source>
</evidence>